<dbReference type="EMBL" id="PPTA01000008">
    <property type="protein sequence ID" value="TFB01806.1"/>
    <property type="molecule type" value="Genomic_DNA"/>
</dbReference>
<dbReference type="GeneID" id="300578055"/>
<evidence type="ECO:0000313" key="4">
    <source>
        <dbReference type="Proteomes" id="UP001642720"/>
    </source>
</evidence>
<feature type="signal peptide" evidence="2">
    <location>
        <begin position="1"/>
        <end position="22"/>
    </location>
</feature>
<keyword evidence="4" id="KW-1185">Reference proteome</keyword>
<gene>
    <name evidence="3" type="ORF">CCMA1212_006382</name>
</gene>
<reference evidence="3 4" key="1">
    <citation type="submission" date="2018-01" db="EMBL/GenBank/DDBJ databases">
        <title>Genome characterization of the sugarcane-associated fungus Trichoderma ghanense CCMA-1212 and their application in lignocelulose bioconversion.</title>
        <authorList>
            <person name="Steindorff A.S."/>
            <person name="Mendes T.D."/>
            <person name="Vilela E.S.D."/>
            <person name="Rodrigues D.S."/>
            <person name="Formighieri E.F."/>
            <person name="Melo I.S."/>
            <person name="Favaro L.C.L."/>
        </authorList>
    </citation>
    <scope>NUCLEOTIDE SEQUENCE [LARGE SCALE GENOMIC DNA]</scope>
    <source>
        <strain evidence="3 4">CCMA-1212</strain>
    </source>
</reference>
<comment type="caution">
    <text evidence="3">The sequence shown here is derived from an EMBL/GenBank/DDBJ whole genome shotgun (WGS) entry which is preliminary data.</text>
</comment>
<dbReference type="Proteomes" id="UP001642720">
    <property type="component" value="Unassembled WGS sequence"/>
</dbReference>
<evidence type="ECO:0008006" key="5">
    <source>
        <dbReference type="Google" id="ProtNLM"/>
    </source>
</evidence>
<proteinExistence type="predicted"/>
<feature type="region of interest" description="Disordered" evidence="1">
    <location>
        <begin position="26"/>
        <end position="69"/>
    </location>
</feature>
<evidence type="ECO:0000313" key="3">
    <source>
        <dbReference type="EMBL" id="TFB01806.1"/>
    </source>
</evidence>
<feature type="chain" id="PRO_5047271814" description="Secreted protein" evidence="2">
    <location>
        <begin position="23"/>
        <end position="87"/>
    </location>
</feature>
<evidence type="ECO:0000256" key="1">
    <source>
        <dbReference type="SAM" id="MobiDB-lite"/>
    </source>
</evidence>
<keyword evidence="2" id="KW-0732">Signal</keyword>
<evidence type="ECO:0000256" key="2">
    <source>
        <dbReference type="SAM" id="SignalP"/>
    </source>
</evidence>
<sequence>MFIRRMCRAVPMMLLRTSVLEAYGADASGGRTSWTPEGILDKRRRTGISHQASEQRTKTASAQGAGGASLSARRLVDLTRKSEFEAT</sequence>
<feature type="compositionally biased region" description="Low complexity" evidence="1">
    <location>
        <begin position="60"/>
        <end position="69"/>
    </location>
</feature>
<dbReference type="RefSeq" id="XP_073558007.1">
    <property type="nucleotide sequence ID" value="XM_073703605.1"/>
</dbReference>
<name>A0ABY2H1C4_9HYPO</name>
<protein>
    <recommendedName>
        <fullName evidence="5">Secreted protein</fullName>
    </recommendedName>
</protein>
<organism evidence="3 4">
    <name type="scientific">Trichoderma ghanense</name>
    <dbReference type="NCBI Taxonomy" id="65468"/>
    <lineage>
        <taxon>Eukaryota</taxon>
        <taxon>Fungi</taxon>
        <taxon>Dikarya</taxon>
        <taxon>Ascomycota</taxon>
        <taxon>Pezizomycotina</taxon>
        <taxon>Sordariomycetes</taxon>
        <taxon>Hypocreomycetidae</taxon>
        <taxon>Hypocreales</taxon>
        <taxon>Hypocreaceae</taxon>
        <taxon>Trichoderma</taxon>
    </lineage>
</organism>
<accession>A0ABY2H1C4</accession>